<evidence type="ECO:0000259" key="2">
    <source>
        <dbReference type="Pfam" id="PF13550"/>
    </source>
</evidence>
<dbReference type="RefSeq" id="YP_009998577.1">
    <property type="nucleotide sequence ID" value="NC_052989.1"/>
</dbReference>
<sequence>MGKASKVTVGYKYYMGLHMSICRGPVDELCEITVGDRQAWQGSVTGNTQFSINKKNLFGGTKAEGGIDGTLDVMMGGATQTMSSKLRAMLQGDQPEFRGLMTTFFDGMVCAMSPYPKAWKFRVRRILSGWDGPVWYPQKATINLTGYYDDGSSRQIKAMNPVHIIYEALTNRAWGLGRDRSLFLDDAWRKAADDIYDEGFGLCIRWGRQDTLMSFVQTIIDHIGCAVYVDKFTGKFKIKLIRNDYDADSLPIVDMDSGLLSIDEATNASTYNLINEVIVNAHNPVTNKDFQARQHNLALIQTQGALNSDTRDYPGIPTPELAIRIAQRDLKAASTNVRRFTVTADRRLWRLQPGDVFKLRDPQSRGIETVVVRVGKVEETNQTDGSIKITAVQDVFGVELNTFADVQPPSHVEPTFDPQLARRLVYEYTYAELARLLPTGEFEAIKPAEGFVHAHAEKPTAMSAGADLAVRPEGQANFVVNGTTDFTPLAELQNQIGYLDTQLQYYREIDFDDDEEVYVGMSLLIGDGQKNEIVRLDALDRTTKTMTIARGCWDTIPQRHFGGALIWAIEDNGGTDATKYLSGETVDVKILPFTLRGGSYPIDEAPIDSVLMRHRFFRPYAPGLVEVETIARGSKAPWYVSFDLRADVGSNEVPDFALITWAHRDRPVQQDKLIDHMQTSIGPEPGTTYRLRVFNATGALVRTETGITGTQFAYTYQMAADDTQVELEATESTFGTIFLDAQRDGVDSWMYYTLTFTVHKKPPQNGEVALLSMQTTADDTDMTSNPDNDLSGAQVSSMQMNATQDDSDIATGDDNTGGQVALMSENATQTTKILPTIDFYLYEAPYLTLAREGRDLTHSQMLGFVARPSDRATDGYDFCDRLQGEEAWHNNGAAPWTPWGVLKGFMAQLTNEFEVDLTSDTDGVPIGSVQQGDVLLIDNELMVVQSVDGKRFTVGRGAVDTVPAIHYAKVVVWLFDRAHAAADRLYGDNDVANAVIRPHSFAEAIRPEDMPFKQLQMQYRPIRPYPPGMLLFNGQHWFKRINALADENYEKPQGKPVIVTWAHRNRIWQDDEAYDHYATGIPPEPGVEYRIWIGYRYIENRQEVKVTLDTLVTSDAGITFTKEMVERWGEKAGRFLQSPGFVGVEVAVNAVRDGVFNWQGYGAQMLLPSYPLSPGEKPGGGTVPPDPEYPQPGDPTPNPNDPDPNPNPGDGNGDTDPLPDPGNPDPNPDPEVPDTDPPAPEPEPEPDPENVFGWSNNWDHGWASKLPDQNGE</sequence>
<feature type="domain" description="Tip attachment protein J" evidence="2">
    <location>
        <begin position="217"/>
        <end position="378"/>
    </location>
</feature>
<name>A0A6M3YQX0_9CAUD</name>
<dbReference type="GeneID" id="62681168"/>
<organism evidence="3 4">
    <name type="scientific">Cronobacter phage JC01</name>
    <dbReference type="NCBI Taxonomy" id="2729575"/>
    <lineage>
        <taxon>Viruses</taxon>
        <taxon>Duplodnaviria</taxon>
        <taxon>Heunggongvirae</taxon>
        <taxon>Uroviricota</taxon>
        <taxon>Caudoviricetes</taxon>
        <taxon>Casjensviridae</taxon>
        <taxon>Jacunavirus</taxon>
        <taxon>Jacunavirus JC01</taxon>
    </lineage>
</organism>
<protein>
    <recommendedName>
        <fullName evidence="2">Tip attachment protein J domain-containing protein</fullName>
    </recommendedName>
</protein>
<feature type="region of interest" description="Disordered" evidence="1">
    <location>
        <begin position="1172"/>
        <end position="1272"/>
    </location>
</feature>
<feature type="region of interest" description="Disordered" evidence="1">
    <location>
        <begin position="783"/>
        <end position="817"/>
    </location>
</feature>
<dbReference type="InterPro" id="IPR032876">
    <property type="entry name" value="J_dom"/>
</dbReference>
<accession>A0A6M3YQX0</accession>
<evidence type="ECO:0000313" key="3">
    <source>
        <dbReference type="EMBL" id="QJI52247.1"/>
    </source>
</evidence>
<keyword evidence="4" id="KW-1185">Reference proteome</keyword>
<dbReference type="Proteomes" id="UP000502753">
    <property type="component" value="Segment"/>
</dbReference>
<feature type="compositionally biased region" description="Pro residues" evidence="1">
    <location>
        <begin position="1184"/>
        <end position="1207"/>
    </location>
</feature>
<dbReference type="KEGG" id="vg:62681168"/>
<evidence type="ECO:0000256" key="1">
    <source>
        <dbReference type="SAM" id="MobiDB-lite"/>
    </source>
</evidence>
<proteinExistence type="predicted"/>
<reference evidence="3 4" key="1">
    <citation type="submission" date="2020-04" db="EMBL/GenBank/DDBJ databases">
        <title>Characterization and complete genome analysis of a novel phage JC01 infecting Cronobacter sakazakii.</title>
        <authorList>
            <person name="Jiang J."/>
            <person name="Zhao C."/>
            <person name="Tie D."/>
            <person name="Li Z."/>
        </authorList>
    </citation>
    <scope>NUCLEOTIDE SEQUENCE [LARGE SCALE GENOMIC DNA]</scope>
</reference>
<feature type="compositionally biased region" description="Polar residues" evidence="1">
    <location>
        <begin position="783"/>
        <end position="804"/>
    </location>
</feature>
<dbReference type="Pfam" id="PF13550">
    <property type="entry name" value="Phage-tail_3"/>
    <property type="match status" value="1"/>
</dbReference>
<dbReference type="EMBL" id="MT330372">
    <property type="protein sequence ID" value="QJI52247.1"/>
    <property type="molecule type" value="Genomic_DNA"/>
</dbReference>
<evidence type="ECO:0000313" key="4">
    <source>
        <dbReference type="Proteomes" id="UP000502753"/>
    </source>
</evidence>
<feature type="compositionally biased region" description="Pro residues" evidence="1">
    <location>
        <begin position="1218"/>
        <end position="1241"/>
    </location>
</feature>